<evidence type="ECO:0000313" key="8">
    <source>
        <dbReference type="EMBL" id="KYM94116.1"/>
    </source>
</evidence>
<feature type="disulfide bond" evidence="7">
    <location>
        <begin position="12"/>
        <end position="97"/>
    </location>
</feature>
<keyword evidence="3" id="KW-0929">Antimicrobial</keyword>
<feature type="disulfide bond" evidence="7">
    <location>
        <begin position="67"/>
        <end position="73"/>
    </location>
</feature>
<evidence type="ECO:0000313" key="9">
    <source>
        <dbReference type="Proteomes" id="UP000078542"/>
    </source>
</evidence>
<feature type="disulfide bond" evidence="7">
    <location>
        <begin position="29"/>
        <end position="34"/>
    </location>
</feature>
<evidence type="ECO:0000256" key="1">
    <source>
        <dbReference type="ARBA" id="ARBA00000632"/>
    </source>
</evidence>
<dbReference type="Pfam" id="PF05497">
    <property type="entry name" value="Destabilase"/>
    <property type="match status" value="1"/>
</dbReference>
<keyword evidence="4" id="KW-0081">Bacteriolytic enzyme</keyword>
<dbReference type="STRING" id="456900.A0A151I7I9"/>
<keyword evidence="9" id="KW-1185">Reference proteome</keyword>
<evidence type="ECO:0000256" key="7">
    <source>
        <dbReference type="PIRSR" id="PIRSR608597-3"/>
    </source>
</evidence>
<dbReference type="GO" id="GO:0031640">
    <property type="term" value="P:killing of cells of another organism"/>
    <property type="evidence" value="ECO:0007669"/>
    <property type="project" value="UniProtKB-KW"/>
</dbReference>
<dbReference type="InterPro" id="IPR023346">
    <property type="entry name" value="Lysozyme-like_dom_sf"/>
</dbReference>
<evidence type="ECO:0000256" key="4">
    <source>
        <dbReference type="ARBA" id="ARBA00022638"/>
    </source>
</evidence>
<feature type="non-terminal residue" evidence="8">
    <location>
        <position position="1"/>
    </location>
</feature>
<sequence length="133" mass="14834">LIVTAQRISQQCIRCICEAASECNISIGCDGPVCGPFYITKQYWIDAGKPNLNGGQSDNNDEAYKSCAKDAYCAARTVENYMAKFSRDCTGNGVIDCDDYVHLHRFGASDCTNTLHNVYENIYKLCIEIMTKY</sequence>
<dbReference type="FunFam" id="1.10.530.10:FF:000019">
    <property type="entry name" value="lysozyme"/>
    <property type="match status" value="1"/>
</dbReference>
<evidence type="ECO:0000256" key="6">
    <source>
        <dbReference type="ARBA" id="ARBA00023295"/>
    </source>
</evidence>
<keyword evidence="5" id="KW-0378">Hydrolase</keyword>
<protein>
    <recommendedName>
        <fullName evidence="2">lysozyme</fullName>
        <ecNumber evidence="2">3.2.1.17</ecNumber>
    </recommendedName>
</protein>
<accession>A0A151I7I9</accession>
<proteinExistence type="predicted"/>
<dbReference type="InterPro" id="IPR008597">
    <property type="entry name" value="Invert_lysozyme"/>
</dbReference>
<evidence type="ECO:0000256" key="2">
    <source>
        <dbReference type="ARBA" id="ARBA00012732"/>
    </source>
</evidence>
<feature type="disulfide bond" evidence="7">
    <location>
        <begin position="17"/>
        <end position="23"/>
    </location>
</feature>
<dbReference type="PANTHER" id="PTHR11195">
    <property type="entry name" value="DESTABILASE-RELATED"/>
    <property type="match status" value="1"/>
</dbReference>
<dbReference type="SUPFAM" id="SSF53955">
    <property type="entry name" value="Lysozyme-like"/>
    <property type="match status" value="1"/>
</dbReference>
<keyword evidence="6" id="KW-0326">Glycosidase</keyword>
<evidence type="ECO:0000256" key="3">
    <source>
        <dbReference type="ARBA" id="ARBA00022529"/>
    </source>
</evidence>
<organism evidence="8 9">
    <name type="scientific">Cyphomyrmex costatus</name>
    <dbReference type="NCBI Taxonomy" id="456900"/>
    <lineage>
        <taxon>Eukaryota</taxon>
        <taxon>Metazoa</taxon>
        <taxon>Ecdysozoa</taxon>
        <taxon>Arthropoda</taxon>
        <taxon>Hexapoda</taxon>
        <taxon>Insecta</taxon>
        <taxon>Pterygota</taxon>
        <taxon>Neoptera</taxon>
        <taxon>Endopterygota</taxon>
        <taxon>Hymenoptera</taxon>
        <taxon>Apocrita</taxon>
        <taxon>Aculeata</taxon>
        <taxon>Formicoidea</taxon>
        <taxon>Formicidae</taxon>
        <taxon>Myrmicinae</taxon>
        <taxon>Cyphomyrmex</taxon>
    </lineage>
</organism>
<dbReference type="CDD" id="cd16890">
    <property type="entry name" value="lyz_i"/>
    <property type="match status" value="1"/>
</dbReference>
<name>A0A151I7I9_9HYME</name>
<comment type="catalytic activity">
    <reaction evidence="1">
        <text>Hydrolysis of (1-&gt;4)-beta-linkages between N-acetylmuramic acid and N-acetyl-D-glucosamine residues in a peptidoglycan and between N-acetyl-D-glucosamine residues in chitodextrins.</text>
        <dbReference type="EC" id="3.2.1.17"/>
    </reaction>
</comment>
<gene>
    <name evidence="8" type="ORF">ALC62_15289</name>
</gene>
<dbReference type="Proteomes" id="UP000078542">
    <property type="component" value="Unassembled WGS sequence"/>
</dbReference>
<dbReference type="EMBL" id="KQ978411">
    <property type="protein sequence ID" value="KYM94116.1"/>
    <property type="molecule type" value="Genomic_DNA"/>
</dbReference>
<dbReference type="PROSITE" id="PS51909">
    <property type="entry name" value="LYSOZYME_I"/>
    <property type="match status" value="1"/>
</dbReference>
<reference evidence="8 9" key="1">
    <citation type="submission" date="2016-03" db="EMBL/GenBank/DDBJ databases">
        <title>Cyphomyrmex costatus WGS genome.</title>
        <authorList>
            <person name="Nygaard S."/>
            <person name="Hu H."/>
            <person name="Boomsma J."/>
            <person name="Zhang G."/>
        </authorList>
    </citation>
    <scope>NUCLEOTIDE SEQUENCE [LARGE SCALE GENOMIC DNA]</scope>
    <source>
        <strain evidence="8">MS0001</strain>
        <tissue evidence="8">Whole body</tissue>
    </source>
</reference>
<dbReference type="EC" id="3.2.1.17" evidence="2"/>
<dbReference type="GO" id="GO:0003796">
    <property type="term" value="F:lysozyme activity"/>
    <property type="evidence" value="ECO:0007669"/>
    <property type="project" value="UniProtKB-EC"/>
</dbReference>
<keyword evidence="7" id="KW-1015">Disulfide bond</keyword>
<dbReference type="PANTHER" id="PTHR11195:SF22">
    <property type="entry name" value="LYSOZYME"/>
    <property type="match status" value="1"/>
</dbReference>
<dbReference type="AlphaFoldDB" id="A0A151I7I9"/>
<dbReference type="GO" id="GO:0042742">
    <property type="term" value="P:defense response to bacterium"/>
    <property type="evidence" value="ECO:0007669"/>
    <property type="project" value="UniProtKB-KW"/>
</dbReference>
<evidence type="ECO:0000256" key="5">
    <source>
        <dbReference type="ARBA" id="ARBA00022801"/>
    </source>
</evidence>
<dbReference type="Gene3D" id="1.10.530.10">
    <property type="match status" value="1"/>
</dbReference>